<sequence>MVCQNSPVKVLSADPIMRKLIGAHDPPRIGQNPVFFSLVRAVISQQLSEAAASTIFKRLCAIAEITPDALIALDLESIRKCGISSSKVGYIKGISQAALDGTLNDIETLSDDEAIKAMVKLKGVGRWTAEMILIFALGREDVWPCDDAGLLRSANRLYGIQGVSEFMALGERFIPFRTHAAWYLWSILDSK</sequence>
<dbReference type="GO" id="GO:0006307">
    <property type="term" value="P:DNA alkylation repair"/>
    <property type="evidence" value="ECO:0007669"/>
    <property type="project" value="TreeGrafter"/>
</dbReference>
<dbReference type="GO" id="GO:0043916">
    <property type="term" value="F:DNA-7-methylguanine glycosylase activity"/>
    <property type="evidence" value="ECO:0007669"/>
    <property type="project" value="TreeGrafter"/>
</dbReference>
<dbReference type="CDD" id="cd00056">
    <property type="entry name" value="ENDO3c"/>
    <property type="match status" value="1"/>
</dbReference>
<feature type="domain" description="HhH-GPD" evidence="6">
    <location>
        <begin position="43"/>
        <end position="189"/>
    </location>
</feature>
<evidence type="ECO:0000256" key="1">
    <source>
        <dbReference type="ARBA" id="ARBA00000086"/>
    </source>
</evidence>
<dbReference type="EC" id="3.2.2.21" evidence="3"/>
<dbReference type="FunFam" id="1.10.340.30:FF:000004">
    <property type="entry name" value="DNA-3-methyladenine glycosylase II"/>
    <property type="match status" value="1"/>
</dbReference>
<dbReference type="Proteomes" id="UP000420562">
    <property type="component" value="Unassembled WGS sequence"/>
</dbReference>
<protein>
    <recommendedName>
        <fullName evidence="3">DNA-3-methyladenine glycosylase II</fullName>
        <ecNumber evidence="3">3.2.2.21</ecNumber>
    </recommendedName>
</protein>
<evidence type="ECO:0000313" key="7">
    <source>
        <dbReference type="EMBL" id="KAB0665697.1"/>
    </source>
</evidence>
<comment type="catalytic activity">
    <reaction evidence="1">
        <text>Hydrolysis of alkylated DNA, releasing 3-methyladenine, 3-methylguanine, 7-methylguanine and 7-methyladenine.</text>
        <dbReference type="EC" id="3.2.2.21"/>
    </reaction>
</comment>
<dbReference type="Gene3D" id="1.10.340.30">
    <property type="entry name" value="Hypothetical protein, domain 2"/>
    <property type="match status" value="1"/>
</dbReference>
<dbReference type="PANTHER" id="PTHR43003">
    <property type="entry name" value="DNA-3-METHYLADENINE GLYCOSYLASE"/>
    <property type="match status" value="1"/>
</dbReference>
<dbReference type="GO" id="GO:0032993">
    <property type="term" value="C:protein-DNA complex"/>
    <property type="evidence" value="ECO:0007669"/>
    <property type="project" value="TreeGrafter"/>
</dbReference>
<dbReference type="Pfam" id="PF00730">
    <property type="entry name" value="HhH-GPD"/>
    <property type="match status" value="1"/>
</dbReference>
<dbReference type="InterPro" id="IPR011257">
    <property type="entry name" value="DNA_glycosylase"/>
</dbReference>
<dbReference type="PANTHER" id="PTHR43003:SF5">
    <property type="entry name" value="DNA-3-METHYLADENINE GLYCOSYLASE"/>
    <property type="match status" value="1"/>
</dbReference>
<evidence type="ECO:0000259" key="6">
    <source>
        <dbReference type="SMART" id="SM00478"/>
    </source>
</evidence>
<keyword evidence="5" id="KW-0234">DNA repair</keyword>
<name>A0A7J4ZRW4_9BACT</name>
<evidence type="ECO:0000256" key="2">
    <source>
        <dbReference type="ARBA" id="ARBA00010817"/>
    </source>
</evidence>
<evidence type="ECO:0000256" key="5">
    <source>
        <dbReference type="ARBA" id="ARBA00023204"/>
    </source>
</evidence>
<gene>
    <name evidence="7" type="ORF">F6V25_08230</name>
</gene>
<keyword evidence="4" id="KW-0227">DNA damage</keyword>
<proteinExistence type="inferred from homology"/>
<evidence type="ECO:0000256" key="4">
    <source>
        <dbReference type="ARBA" id="ARBA00022763"/>
    </source>
</evidence>
<dbReference type="Gene3D" id="1.10.1670.40">
    <property type="match status" value="1"/>
</dbReference>
<dbReference type="GO" id="GO:0008725">
    <property type="term" value="F:DNA-3-methyladenine glycosylase activity"/>
    <property type="evidence" value="ECO:0007669"/>
    <property type="project" value="TreeGrafter"/>
</dbReference>
<evidence type="ECO:0000313" key="8">
    <source>
        <dbReference type="Proteomes" id="UP000420562"/>
    </source>
</evidence>
<comment type="similarity">
    <text evidence="2">Belongs to the alkylbase DNA glycosidase AlkA family.</text>
</comment>
<accession>A0A7J4ZRW4</accession>
<dbReference type="GO" id="GO:0006285">
    <property type="term" value="P:base-excision repair, AP site formation"/>
    <property type="evidence" value="ECO:0007669"/>
    <property type="project" value="TreeGrafter"/>
</dbReference>
<dbReference type="SMART" id="SM00478">
    <property type="entry name" value="ENDO3c"/>
    <property type="match status" value="1"/>
</dbReference>
<dbReference type="EMBL" id="VZQZ01000004">
    <property type="protein sequence ID" value="KAB0665697.1"/>
    <property type="molecule type" value="Genomic_DNA"/>
</dbReference>
<keyword evidence="8" id="KW-1185">Reference proteome</keyword>
<reference evidence="7 8" key="1">
    <citation type="submission" date="2019-09" db="EMBL/GenBank/DDBJ databases">
        <title>Geobacter sp. Red96, a novel strain isolated from paddy soil.</title>
        <authorList>
            <person name="Xu Z."/>
            <person name="Masuda Y."/>
            <person name="Itoh H."/>
            <person name="Senoo K."/>
        </authorList>
    </citation>
    <scope>NUCLEOTIDE SEQUENCE [LARGE SCALE GENOMIC DNA]</scope>
    <source>
        <strain evidence="7 8">Red96</strain>
    </source>
</reference>
<dbReference type="InterPro" id="IPR051912">
    <property type="entry name" value="Alkylbase_DNA_Glycosylase/TA"/>
</dbReference>
<comment type="caution">
    <text evidence="7">The sequence shown here is derived from an EMBL/GenBank/DDBJ whole genome shotgun (WGS) entry which is preliminary data.</text>
</comment>
<organism evidence="7 8">
    <name type="scientific">Oryzomonas japonica</name>
    <dbReference type="NCBI Taxonomy" id="2603858"/>
    <lineage>
        <taxon>Bacteria</taxon>
        <taxon>Pseudomonadati</taxon>
        <taxon>Thermodesulfobacteriota</taxon>
        <taxon>Desulfuromonadia</taxon>
        <taxon>Geobacterales</taxon>
        <taxon>Geobacteraceae</taxon>
        <taxon>Oryzomonas</taxon>
    </lineage>
</organism>
<dbReference type="InterPro" id="IPR003265">
    <property type="entry name" value="HhH-GPD_domain"/>
</dbReference>
<dbReference type="GO" id="GO:0032131">
    <property type="term" value="F:alkylated DNA binding"/>
    <property type="evidence" value="ECO:0007669"/>
    <property type="project" value="TreeGrafter"/>
</dbReference>
<dbReference type="SUPFAM" id="SSF48150">
    <property type="entry name" value="DNA-glycosylase"/>
    <property type="match status" value="1"/>
</dbReference>
<evidence type="ECO:0000256" key="3">
    <source>
        <dbReference type="ARBA" id="ARBA00012000"/>
    </source>
</evidence>
<dbReference type="AlphaFoldDB" id="A0A7J4ZRW4"/>